<dbReference type="Proteomes" id="UP001155280">
    <property type="component" value="Unassembled WGS sequence"/>
</dbReference>
<organism evidence="2 3">
    <name type="scientific">Christiangramia oceanisediminis</name>
    <dbReference type="NCBI Taxonomy" id="2920386"/>
    <lineage>
        <taxon>Bacteria</taxon>
        <taxon>Pseudomonadati</taxon>
        <taxon>Bacteroidota</taxon>
        <taxon>Flavobacteriia</taxon>
        <taxon>Flavobacteriales</taxon>
        <taxon>Flavobacteriaceae</taxon>
        <taxon>Christiangramia</taxon>
    </lineage>
</organism>
<comment type="caution">
    <text evidence="2">The sequence shown here is derived from an EMBL/GenBank/DDBJ whole genome shotgun (WGS) entry which is preliminary data.</text>
</comment>
<feature type="region of interest" description="Disordered" evidence="1">
    <location>
        <begin position="1"/>
        <end position="30"/>
    </location>
</feature>
<proteinExistence type="predicted"/>
<reference evidence="2" key="1">
    <citation type="submission" date="2022-07" db="EMBL/GenBank/DDBJ databases">
        <title>Gramela sediminis sp. nov., isolated from deep-sea sediment of the Indian Ocean.</title>
        <authorList>
            <person name="Shi H."/>
        </authorList>
    </citation>
    <scope>NUCLEOTIDE SEQUENCE</scope>
    <source>
        <strain evidence="2">GC03-9</strain>
    </source>
</reference>
<evidence type="ECO:0000313" key="3">
    <source>
        <dbReference type="Proteomes" id="UP001155280"/>
    </source>
</evidence>
<evidence type="ECO:0000313" key="2">
    <source>
        <dbReference type="EMBL" id="MCP9201333.1"/>
    </source>
</evidence>
<protein>
    <submittedName>
        <fullName evidence="2">Uncharacterized protein</fullName>
    </submittedName>
</protein>
<keyword evidence="3" id="KW-1185">Reference proteome</keyword>
<dbReference type="AlphaFoldDB" id="A0A9X2KZP7"/>
<name>A0A9X2KZP7_9FLAO</name>
<accession>A0A9X2KZP7</accession>
<sequence length="49" mass="5181">MPVKHTPTGEVHKGEKGGSTGCGVNTKTKPDHWVDTSSRITCAKNGCKN</sequence>
<gene>
    <name evidence="2" type="ORF">MKO06_15595</name>
</gene>
<dbReference type="RefSeq" id="WP_197092352.1">
    <property type="nucleotide sequence ID" value="NZ_JANCNS010000003.1"/>
</dbReference>
<evidence type="ECO:0000256" key="1">
    <source>
        <dbReference type="SAM" id="MobiDB-lite"/>
    </source>
</evidence>
<dbReference type="EMBL" id="JANCNS010000003">
    <property type="protein sequence ID" value="MCP9201333.1"/>
    <property type="molecule type" value="Genomic_DNA"/>
</dbReference>